<proteinExistence type="predicted"/>
<dbReference type="Proteomes" id="UP000574067">
    <property type="component" value="Unassembled WGS sequence"/>
</dbReference>
<dbReference type="EMBL" id="JABBFW010000028">
    <property type="protein sequence ID" value="NML18209.1"/>
    <property type="molecule type" value="Genomic_DNA"/>
</dbReference>
<name>A0A848FIV1_9BURK</name>
<feature type="compositionally biased region" description="Basic and acidic residues" evidence="1">
    <location>
        <begin position="34"/>
        <end position="58"/>
    </location>
</feature>
<dbReference type="RefSeq" id="WP_169163106.1">
    <property type="nucleotide sequence ID" value="NZ_JABBFW010000028.1"/>
</dbReference>
<protein>
    <submittedName>
        <fullName evidence="2">Host attachment protein</fullName>
    </submittedName>
</protein>
<gene>
    <name evidence="2" type="ORF">HHL10_24890</name>
</gene>
<accession>A0A848FIV1</accession>
<keyword evidence="3" id="KW-1185">Reference proteome</keyword>
<evidence type="ECO:0000313" key="2">
    <source>
        <dbReference type="EMBL" id="NML18209.1"/>
    </source>
</evidence>
<dbReference type="AlphaFoldDB" id="A0A848FIV1"/>
<evidence type="ECO:0000313" key="3">
    <source>
        <dbReference type="Proteomes" id="UP000574067"/>
    </source>
</evidence>
<evidence type="ECO:0000256" key="1">
    <source>
        <dbReference type="SAM" id="MobiDB-lite"/>
    </source>
</evidence>
<dbReference type="InterPro" id="IPR019291">
    <property type="entry name" value="Host_attachment_protein"/>
</dbReference>
<organism evidence="2 3">
    <name type="scientific">Azohydromonas caseinilytica</name>
    <dbReference type="NCBI Taxonomy" id="2728836"/>
    <lineage>
        <taxon>Bacteria</taxon>
        <taxon>Pseudomonadati</taxon>
        <taxon>Pseudomonadota</taxon>
        <taxon>Betaproteobacteria</taxon>
        <taxon>Burkholderiales</taxon>
        <taxon>Sphaerotilaceae</taxon>
        <taxon>Azohydromonas</taxon>
    </lineage>
</organism>
<reference evidence="2 3" key="1">
    <citation type="submission" date="2020-04" db="EMBL/GenBank/DDBJ databases">
        <title>Azohydromonas sp. isolated from soil.</title>
        <authorList>
            <person name="Dahal R.H."/>
        </authorList>
    </citation>
    <scope>NUCLEOTIDE SEQUENCE [LARGE SCALE GENOMIC DNA]</scope>
    <source>
        <strain evidence="2 3">G-1-1-14</strain>
    </source>
</reference>
<feature type="region of interest" description="Disordered" evidence="1">
    <location>
        <begin position="34"/>
        <end position="75"/>
    </location>
</feature>
<dbReference type="Pfam" id="PF10116">
    <property type="entry name" value="Host_attach"/>
    <property type="match status" value="1"/>
</dbReference>
<comment type="caution">
    <text evidence="2">The sequence shown here is derived from an EMBL/GenBank/DDBJ whole genome shotgun (WGS) entry which is preliminary data.</text>
</comment>
<sequence>MKHEWILTANASRARLYGRDAPDEALKEMQTLEHAESRLRTSDLSSDHAGHENADQHHGGGVSFAPRTDPRRKEHQRFAQEIALRLSEGVRTGRCTALTICASSPFLGELRAALDEPTRQVLRASVDVDLSACGAAELERRLASLAAG</sequence>